<dbReference type="OrthoDB" id="1687175at2759"/>
<keyword evidence="3" id="KW-0433">Leucine-rich repeat</keyword>
<dbReference type="SUPFAM" id="SSF52058">
    <property type="entry name" value="L domain-like"/>
    <property type="match status" value="1"/>
</dbReference>
<dbReference type="InterPro" id="IPR001611">
    <property type="entry name" value="Leu-rich_rpt"/>
</dbReference>
<dbReference type="Proteomes" id="UP000192220">
    <property type="component" value="Unplaced"/>
</dbReference>
<dbReference type="PANTHER" id="PTHR22710">
    <property type="entry name" value="X-RAY RADIATION RESISTANCE ASSOCIATED PROTEIN 1 XRRA1"/>
    <property type="match status" value="1"/>
</dbReference>
<dbReference type="Gene3D" id="3.80.10.10">
    <property type="entry name" value="Ribonuclease Inhibitor"/>
    <property type="match status" value="1"/>
</dbReference>
<evidence type="ECO:0000313" key="6">
    <source>
        <dbReference type="Proteomes" id="UP000192220"/>
    </source>
</evidence>
<dbReference type="RefSeq" id="XP_013876098.1">
    <property type="nucleotide sequence ID" value="XM_014020644.1"/>
</dbReference>
<dbReference type="AlphaFoldDB" id="A0A2I4C7W9"/>
<keyword evidence="4" id="KW-0677">Repeat</keyword>
<evidence type="ECO:0000256" key="4">
    <source>
        <dbReference type="ARBA" id="ARBA00022737"/>
    </source>
</evidence>
<evidence type="ECO:0000256" key="2">
    <source>
        <dbReference type="ARBA" id="ARBA00022490"/>
    </source>
</evidence>
<keyword evidence="2" id="KW-0963">Cytoplasm</keyword>
<evidence type="ECO:0000256" key="3">
    <source>
        <dbReference type="ARBA" id="ARBA00022614"/>
    </source>
</evidence>
<organism evidence="6 7">
    <name type="scientific">Austrofundulus limnaeus</name>
    <name type="common">Annual killifish</name>
    <dbReference type="NCBI Taxonomy" id="52670"/>
    <lineage>
        <taxon>Eukaryota</taxon>
        <taxon>Metazoa</taxon>
        <taxon>Chordata</taxon>
        <taxon>Craniata</taxon>
        <taxon>Vertebrata</taxon>
        <taxon>Euteleostomi</taxon>
        <taxon>Actinopterygii</taxon>
        <taxon>Neopterygii</taxon>
        <taxon>Teleostei</taxon>
        <taxon>Neoteleostei</taxon>
        <taxon>Acanthomorphata</taxon>
        <taxon>Ovalentaria</taxon>
        <taxon>Atherinomorphae</taxon>
        <taxon>Cyprinodontiformes</taxon>
        <taxon>Rivulidae</taxon>
        <taxon>Austrofundulus</taxon>
    </lineage>
</organism>
<dbReference type="PANTHER" id="PTHR22710:SF2">
    <property type="entry name" value="X-RAY RADIATION RESISTANCE-ASSOCIATED PROTEIN 1"/>
    <property type="match status" value="1"/>
</dbReference>
<keyword evidence="6" id="KW-1185">Reference proteome</keyword>
<dbReference type="STRING" id="52670.A0A2I4C7W9"/>
<dbReference type="GO" id="GO:0005634">
    <property type="term" value="C:nucleus"/>
    <property type="evidence" value="ECO:0007669"/>
    <property type="project" value="TreeGrafter"/>
</dbReference>
<reference evidence="7" key="1">
    <citation type="submission" date="2025-08" db="UniProtKB">
        <authorList>
            <consortium name="RefSeq"/>
        </authorList>
    </citation>
    <scope>IDENTIFICATION</scope>
    <source>
        <strain evidence="7">Quisiro</strain>
        <tissue evidence="7">Liver</tissue>
    </source>
</reference>
<accession>A0A2I4C7W9</accession>
<evidence type="ECO:0000313" key="7">
    <source>
        <dbReference type="RefSeq" id="XP_013876098.1"/>
    </source>
</evidence>
<gene>
    <name evidence="7" type="primary">xrra1</name>
</gene>
<dbReference type="CTD" id="143570"/>
<dbReference type="InterPro" id="IPR032675">
    <property type="entry name" value="LRR_dom_sf"/>
</dbReference>
<dbReference type="GO" id="GO:0005737">
    <property type="term" value="C:cytoplasm"/>
    <property type="evidence" value="ECO:0007669"/>
    <property type="project" value="UniProtKB-SubCell"/>
</dbReference>
<comment type="subcellular location">
    <subcellularLocation>
        <location evidence="1">Cytoplasm</location>
    </subcellularLocation>
</comment>
<sequence length="506" mass="57811">MFSPFFRFNDDQNFPTKYSAGRLQRRGKEGSFCCFKSLRELSLALNGICDVTFDAAEFPHLKVLDLSFNHVSAQGLVSLTRLPRLQTLHLTGNQLHRLPPTFGSSDYDQALLPGEDGARQFEALEVLMLDNNKLTFEVFHSLTNFTKLKYVNLQGNRISAIPLLKVGDSSKLEQLSAEDEAQFHSNMDEYLKIMQTKQTEDSKGCSLPLPELQHLNLAENKFSTEEDLIGAALFPKLSEMIIHSNPLITKKRGLPMLTYYLQERRGIEIKRNKEQNIKNRPLKWKVEENFRTMSKKPCLTDTVCPRGTQNVKYGKTIQETTQSEGRNSTNLHNDAKHFFITQGEDKLEFELMSSSKKKETTENKQRNRTSPKESTINKTLQSTEVNPDVLKSVGIQTAVRMLEHRLRNLNVYRDSKPKLDSIQTPYRQREKKIKELPPVRPKNRSSQKLDETIKEIKASTAITVTPLAEALGGKGANRKEAQSLLKNLQIKHQMLFEKAWALTEQS</sequence>
<protein>
    <submittedName>
        <fullName evidence="7">X-ray radiation resistance-associated protein 1</fullName>
    </submittedName>
</protein>
<dbReference type="InParanoid" id="A0A2I4C7W9"/>
<evidence type="ECO:0000256" key="5">
    <source>
        <dbReference type="SAM" id="MobiDB-lite"/>
    </source>
</evidence>
<dbReference type="Pfam" id="PF13855">
    <property type="entry name" value="LRR_8"/>
    <property type="match status" value="1"/>
</dbReference>
<dbReference type="KEGG" id="alim:106526144"/>
<proteinExistence type="predicted"/>
<feature type="compositionally biased region" description="Basic and acidic residues" evidence="5">
    <location>
        <begin position="356"/>
        <end position="365"/>
    </location>
</feature>
<dbReference type="InterPro" id="IPR003591">
    <property type="entry name" value="Leu-rich_rpt_typical-subtyp"/>
</dbReference>
<dbReference type="GeneID" id="106526144"/>
<dbReference type="SMART" id="SM00369">
    <property type="entry name" value="LRR_TYP"/>
    <property type="match status" value="4"/>
</dbReference>
<name>A0A2I4C7W9_AUSLI</name>
<feature type="region of interest" description="Disordered" evidence="5">
    <location>
        <begin position="354"/>
        <end position="379"/>
    </location>
</feature>
<evidence type="ECO:0000256" key="1">
    <source>
        <dbReference type="ARBA" id="ARBA00004496"/>
    </source>
</evidence>